<dbReference type="PANTHER" id="PTHR43245:SF51">
    <property type="entry name" value="SHORT CHAIN DEHYDROGENASE_REDUCTASE FAMILY 42E, MEMBER 2"/>
    <property type="match status" value="1"/>
</dbReference>
<reference evidence="2 3" key="1">
    <citation type="submission" date="2019-10" db="EMBL/GenBank/DDBJ databases">
        <title>Gracilibacillus sp. nov. isolated from rice seeds.</title>
        <authorList>
            <person name="He S."/>
        </authorList>
    </citation>
    <scope>NUCLEOTIDE SEQUENCE [LARGE SCALE GENOMIC DNA]</scope>
    <source>
        <strain evidence="2 3">TD8</strain>
    </source>
</reference>
<keyword evidence="3" id="KW-1185">Reference proteome</keyword>
<sequence length="333" mass="37892">MKILITGGTGFLGQKLARRLNGMDHQVTVIGRNEQIGAELETEGITFLKADLTDCESIHRAHFDKEIVFHCGALSAPWGRYEDFYQTNVIGTENVVNACIANDVKRLIHVSTPSIYFDKNERTNVSETDAISSKFLNHYATTKFLAERVVDKAFDNGLPVVTLRPRAIFGPGDNAIIPRLIQTNEDKFIPFINHGRAVIDLVYVENVVDAMVLEMNADQKTLGQKYNISNGERWILADVLKKLFQTMDVPFRYRKLPYPLVYSMAAILEWLSRNFQNYQEPVLNRYTVTVLSKSQTISIDKARAELGYTPRVSVEDGIHLFAEWWRDNEKSKA</sequence>
<gene>
    <name evidence="2" type="ORF">F9U64_15465</name>
</gene>
<accession>A0A7C8KNU9</accession>
<dbReference type="RefSeq" id="WP_153405549.1">
    <property type="nucleotide sequence ID" value="NZ_ML762437.1"/>
</dbReference>
<proteinExistence type="predicted"/>
<name>A0A7C8KNU9_9BACI</name>
<dbReference type="OrthoDB" id="9811743at2"/>
<dbReference type="Pfam" id="PF01370">
    <property type="entry name" value="Epimerase"/>
    <property type="match status" value="1"/>
</dbReference>
<evidence type="ECO:0000313" key="3">
    <source>
        <dbReference type="Proteomes" id="UP000480246"/>
    </source>
</evidence>
<dbReference type="AlphaFoldDB" id="A0A7C8KNU9"/>
<protein>
    <submittedName>
        <fullName evidence="2">NAD-dependent epimerase/dehydratase family protein</fullName>
    </submittedName>
</protein>
<organism evidence="2 3">
    <name type="scientific">Gracilibacillus oryzae</name>
    <dbReference type="NCBI Taxonomy" id="1672701"/>
    <lineage>
        <taxon>Bacteria</taxon>
        <taxon>Bacillati</taxon>
        <taxon>Bacillota</taxon>
        <taxon>Bacilli</taxon>
        <taxon>Bacillales</taxon>
        <taxon>Bacillaceae</taxon>
        <taxon>Gracilibacillus</taxon>
    </lineage>
</organism>
<dbReference type="Proteomes" id="UP000480246">
    <property type="component" value="Unassembled WGS sequence"/>
</dbReference>
<evidence type="ECO:0000313" key="2">
    <source>
        <dbReference type="EMBL" id="KAB8129182.1"/>
    </source>
</evidence>
<dbReference type="InterPro" id="IPR050177">
    <property type="entry name" value="Lipid_A_modif_metabolic_enz"/>
</dbReference>
<comment type="caution">
    <text evidence="2">The sequence shown here is derived from an EMBL/GenBank/DDBJ whole genome shotgun (WGS) entry which is preliminary data.</text>
</comment>
<dbReference type="InterPro" id="IPR001509">
    <property type="entry name" value="Epimerase_deHydtase"/>
</dbReference>
<dbReference type="EMBL" id="WEID01000077">
    <property type="protein sequence ID" value="KAB8129182.1"/>
    <property type="molecule type" value="Genomic_DNA"/>
</dbReference>
<feature type="domain" description="NAD-dependent epimerase/dehydratase" evidence="1">
    <location>
        <begin position="3"/>
        <end position="228"/>
    </location>
</feature>
<dbReference type="InterPro" id="IPR036291">
    <property type="entry name" value="NAD(P)-bd_dom_sf"/>
</dbReference>
<dbReference type="PANTHER" id="PTHR43245">
    <property type="entry name" value="BIFUNCTIONAL POLYMYXIN RESISTANCE PROTEIN ARNA"/>
    <property type="match status" value="1"/>
</dbReference>
<dbReference type="SUPFAM" id="SSF51735">
    <property type="entry name" value="NAD(P)-binding Rossmann-fold domains"/>
    <property type="match status" value="1"/>
</dbReference>
<dbReference type="Gene3D" id="3.40.50.720">
    <property type="entry name" value="NAD(P)-binding Rossmann-like Domain"/>
    <property type="match status" value="1"/>
</dbReference>
<evidence type="ECO:0000259" key="1">
    <source>
        <dbReference type="Pfam" id="PF01370"/>
    </source>
</evidence>